<dbReference type="EMBL" id="DWXE01000040">
    <property type="protein sequence ID" value="HJB91966.1"/>
    <property type="molecule type" value="Genomic_DNA"/>
</dbReference>
<proteinExistence type="predicted"/>
<gene>
    <name evidence="3" type="ORF">H9763_10960</name>
</gene>
<sequence>MSGLAGTNAVVQVGFVVKDIYETKKKWAQFLGVEEPPVGDSGEYAVTRTQYKGEEAPGAKSLLAFFNFPGFQIELIQPNEEPSTWREFLDTHGEGVHHLAFEVGGMRMEQAIENCRDFGMTLEQKGEYADGSGRYAYLSAEKDLKVAVELLESDLKKG</sequence>
<dbReference type="Proteomes" id="UP000886883">
    <property type="component" value="Unassembled WGS sequence"/>
</dbReference>
<dbReference type="InterPro" id="IPR029068">
    <property type="entry name" value="Glyas_Bleomycin-R_OHBP_Dase"/>
</dbReference>
<dbReference type="Pfam" id="PF13669">
    <property type="entry name" value="Glyoxalase_4"/>
    <property type="match status" value="1"/>
</dbReference>
<dbReference type="Gene3D" id="3.10.180.10">
    <property type="entry name" value="2,3-Dihydroxybiphenyl 1,2-Dioxygenase, domain 1"/>
    <property type="match status" value="1"/>
</dbReference>
<dbReference type="GO" id="GO:0004493">
    <property type="term" value="F:methylmalonyl-CoA epimerase activity"/>
    <property type="evidence" value="ECO:0007669"/>
    <property type="project" value="TreeGrafter"/>
</dbReference>
<reference evidence="3" key="2">
    <citation type="submission" date="2021-04" db="EMBL/GenBank/DDBJ databases">
        <authorList>
            <person name="Gilroy R."/>
        </authorList>
    </citation>
    <scope>NUCLEOTIDE SEQUENCE</scope>
    <source>
        <strain evidence="3">USAMLcec3-2134</strain>
    </source>
</reference>
<dbReference type="PROSITE" id="PS51819">
    <property type="entry name" value="VOC"/>
    <property type="match status" value="1"/>
</dbReference>
<dbReference type="GO" id="GO:0046872">
    <property type="term" value="F:metal ion binding"/>
    <property type="evidence" value="ECO:0007669"/>
    <property type="project" value="UniProtKB-KW"/>
</dbReference>
<dbReference type="InterPro" id="IPR037523">
    <property type="entry name" value="VOC_core"/>
</dbReference>
<dbReference type="GO" id="GO:0046491">
    <property type="term" value="P:L-methylmalonyl-CoA metabolic process"/>
    <property type="evidence" value="ECO:0007669"/>
    <property type="project" value="TreeGrafter"/>
</dbReference>
<dbReference type="InterPro" id="IPR051785">
    <property type="entry name" value="MMCE/EMCE_epimerase"/>
</dbReference>
<reference evidence="3" key="1">
    <citation type="journal article" date="2021" name="PeerJ">
        <title>Extensive microbial diversity within the chicken gut microbiome revealed by metagenomics and culture.</title>
        <authorList>
            <person name="Gilroy R."/>
            <person name="Ravi A."/>
            <person name="Getino M."/>
            <person name="Pursley I."/>
            <person name="Horton D.L."/>
            <person name="Alikhan N.F."/>
            <person name="Baker D."/>
            <person name="Gharbi K."/>
            <person name="Hall N."/>
            <person name="Watson M."/>
            <person name="Adriaenssens E.M."/>
            <person name="Foster-Nyarko E."/>
            <person name="Jarju S."/>
            <person name="Secka A."/>
            <person name="Antonio M."/>
            <person name="Oren A."/>
            <person name="Chaudhuri R.R."/>
            <person name="La Ragione R."/>
            <person name="Hildebrand F."/>
            <person name="Pallen M.J."/>
        </authorList>
    </citation>
    <scope>NUCLEOTIDE SEQUENCE</scope>
    <source>
        <strain evidence="3">USAMLcec3-2134</strain>
    </source>
</reference>
<dbReference type="PANTHER" id="PTHR43048:SF3">
    <property type="entry name" value="METHYLMALONYL-COA EPIMERASE, MITOCHONDRIAL"/>
    <property type="match status" value="1"/>
</dbReference>
<evidence type="ECO:0000313" key="3">
    <source>
        <dbReference type="EMBL" id="HJB91966.1"/>
    </source>
</evidence>
<dbReference type="AlphaFoldDB" id="A0A9D2MU31"/>
<feature type="domain" description="VOC" evidence="2">
    <location>
        <begin position="9"/>
        <end position="153"/>
    </location>
</feature>
<dbReference type="PANTHER" id="PTHR43048">
    <property type="entry name" value="METHYLMALONYL-COA EPIMERASE"/>
    <property type="match status" value="1"/>
</dbReference>
<dbReference type="SUPFAM" id="SSF54593">
    <property type="entry name" value="Glyoxalase/Bleomycin resistance protein/Dihydroxybiphenyl dioxygenase"/>
    <property type="match status" value="1"/>
</dbReference>
<comment type="caution">
    <text evidence="3">The sequence shown here is derived from an EMBL/GenBank/DDBJ whole genome shotgun (WGS) entry which is preliminary data.</text>
</comment>
<protein>
    <submittedName>
        <fullName evidence="3">VOC family protein</fullName>
    </submittedName>
</protein>
<accession>A0A9D2MU31</accession>
<evidence type="ECO:0000259" key="2">
    <source>
        <dbReference type="PROSITE" id="PS51819"/>
    </source>
</evidence>
<organism evidence="3 4">
    <name type="scientific">Candidatus Eisenbergiella merdigallinarum</name>
    <dbReference type="NCBI Taxonomy" id="2838552"/>
    <lineage>
        <taxon>Bacteria</taxon>
        <taxon>Bacillati</taxon>
        <taxon>Bacillota</taxon>
        <taxon>Clostridia</taxon>
        <taxon>Lachnospirales</taxon>
        <taxon>Lachnospiraceae</taxon>
        <taxon>Eisenbergiella</taxon>
    </lineage>
</organism>
<keyword evidence="1" id="KW-0479">Metal-binding</keyword>
<evidence type="ECO:0000256" key="1">
    <source>
        <dbReference type="ARBA" id="ARBA00022723"/>
    </source>
</evidence>
<evidence type="ECO:0000313" key="4">
    <source>
        <dbReference type="Proteomes" id="UP000886883"/>
    </source>
</evidence>
<name>A0A9D2MU31_9FIRM</name>